<gene>
    <name evidence="1" type="ORF">PSON_ATCC_30995.1.T1000167</name>
</gene>
<dbReference type="Proteomes" id="UP000692954">
    <property type="component" value="Unassembled WGS sequence"/>
</dbReference>
<dbReference type="EMBL" id="CAJJDN010000100">
    <property type="protein sequence ID" value="CAD8112365.1"/>
    <property type="molecule type" value="Genomic_DNA"/>
</dbReference>
<sequence>MNEDIVSDKFQSKFGSKMSNLVNIILNSGKDSNKFKKILPRLSITESLNQSKMIPRSRILSLNNEANGFITSRIELTNNSGDFYYKALNHQTYSIRHQKERMKDSIEKSVEGSPSVHSYQTTKVIETCQEVQIPLQVGVNQIKEKLEPIKVPR</sequence>
<dbReference type="OrthoDB" id="317807at2759"/>
<name>A0A8S1QB08_9CILI</name>
<proteinExistence type="predicted"/>
<protein>
    <submittedName>
        <fullName evidence="1">Uncharacterized protein</fullName>
    </submittedName>
</protein>
<keyword evidence="2" id="KW-1185">Reference proteome</keyword>
<dbReference type="AlphaFoldDB" id="A0A8S1QB08"/>
<accession>A0A8S1QB08</accession>
<evidence type="ECO:0000313" key="2">
    <source>
        <dbReference type="Proteomes" id="UP000692954"/>
    </source>
</evidence>
<comment type="caution">
    <text evidence="1">The sequence shown here is derived from an EMBL/GenBank/DDBJ whole genome shotgun (WGS) entry which is preliminary data.</text>
</comment>
<organism evidence="1 2">
    <name type="scientific">Paramecium sonneborni</name>
    <dbReference type="NCBI Taxonomy" id="65129"/>
    <lineage>
        <taxon>Eukaryota</taxon>
        <taxon>Sar</taxon>
        <taxon>Alveolata</taxon>
        <taxon>Ciliophora</taxon>
        <taxon>Intramacronucleata</taxon>
        <taxon>Oligohymenophorea</taxon>
        <taxon>Peniculida</taxon>
        <taxon>Parameciidae</taxon>
        <taxon>Paramecium</taxon>
    </lineage>
</organism>
<evidence type="ECO:0000313" key="1">
    <source>
        <dbReference type="EMBL" id="CAD8112365.1"/>
    </source>
</evidence>
<reference evidence="1" key="1">
    <citation type="submission" date="2021-01" db="EMBL/GenBank/DDBJ databases">
        <authorList>
            <consortium name="Genoscope - CEA"/>
            <person name="William W."/>
        </authorList>
    </citation>
    <scope>NUCLEOTIDE SEQUENCE</scope>
</reference>